<protein>
    <submittedName>
        <fullName evidence="1">Uncharacterized protein</fullName>
    </submittedName>
</protein>
<comment type="caution">
    <text evidence="1">The sequence shown here is derived from an EMBL/GenBank/DDBJ whole genome shotgun (WGS) entry which is preliminary data.</text>
</comment>
<name>X1NBM7_9ZZZZ</name>
<dbReference type="EMBL" id="BARV01016198">
    <property type="protein sequence ID" value="GAI24240.1"/>
    <property type="molecule type" value="Genomic_DNA"/>
</dbReference>
<feature type="non-terminal residue" evidence="1">
    <location>
        <position position="50"/>
    </location>
</feature>
<evidence type="ECO:0000313" key="1">
    <source>
        <dbReference type="EMBL" id="GAI24240.1"/>
    </source>
</evidence>
<accession>X1NBM7</accession>
<organism evidence="1">
    <name type="scientific">marine sediment metagenome</name>
    <dbReference type="NCBI Taxonomy" id="412755"/>
    <lineage>
        <taxon>unclassified sequences</taxon>
        <taxon>metagenomes</taxon>
        <taxon>ecological metagenomes</taxon>
    </lineage>
</organism>
<sequence length="50" mass="5831">MRKQYMITLYQRYCKDFKELGGLADQASCRMTKCSDLKPGIEQSIFFMGV</sequence>
<reference evidence="1" key="1">
    <citation type="journal article" date="2014" name="Front. Microbiol.">
        <title>High frequency of phylogenetically diverse reductive dehalogenase-homologous genes in deep subseafloor sedimentary metagenomes.</title>
        <authorList>
            <person name="Kawai M."/>
            <person name="Futagami T."/>
            <person name="Toyoda A."/>
            <person name="Takaki Y."/>
            <person name="Nishi S."/>
            <person name="Hori S."/>
            <person name="Arai W."/>
            <person name="Tsubouchi T."/>
            <person name="Morono Y."/>
            <person name="Uchiyama I."/>
            <person name="Ito T."/>
            <person name="Fujiyama A."/>
            <person name="Inagaki F."/>
            <person name="Takami H."/>
        </authorList>
    </citation>
    <scope>NUCLEOTIDE SEQUENCE</scope>
    <source>
        <strain evidence="1">Expedition CK06-06</strain>
    </source>
</reference>
<proteinExistence type="predicted"/>
<dbReference type="AlphaFoldDB" id="X1NBM7"/>
<gene>
    <name evidence="1" type="ORF">S06H3_27856</name>
</gene>